<evidence type="ECO:0000313" key="9">
    <source>
        <dbReference type="Proteomes" id="UP001447842"/>
    </source>
</evidence>
<keyword evidence="2" id="KW-1003">Cell membrane</keyword>
<organism evidence="8 9">
    <name type="scientific">Sulfurimonas diazotrophicus</name>
    <dbReference type="NCBI Taxonomy" id="3131939"/>
    <lineage>
        <taxon>Bacteria</taxon>
        <taxon>Pseudomonadati</taxon>
        <taxon>Campylobacterota</taxon>
        <taxon>Epsilonproteobacteria</taxon>
        <taxon>Campylobacterales</taxon>
        <taxon>Sulfurimonadaceae</taxon>
        <taxon>Sulfurimonas</taxon>
    </lineage>
</organism>
<protein>
    <submittedName>
        <fullName evidence="8">RDD family protein</fullName>
    </submittedName>
</protein>
<gene>
    <name evidence="8" type="ORF">WCY31_10510</name>
</gene>
<comment type="subcellular location">
    <subcellularLocation>
        <location evidence="1">Cell membrane</location>
        <topology evidence="1">Multi-pass membrane protein</topology>
    </subcellularLocation>
</comment>
<evidence type="ECO:0000259" key="7">
    <source>
        <dbReference type="Pfam" id="PF06271"/>
    </source>
</evidence>
<feature type="domain" description="RDD" evidence="7">
    <location>
        <begin position="17"/>
        <end position="142"/>
    </location>
</feature>
<keyword evidence="3 6" id="KW-0812">Transmembrane</keyword>
<evidence type="ECO:0000256" key="4">
    <source>
        <dbReference type="ARBA" id="ARBA00022989"/>
    </source>
</evidence>
<feature type="transmembrane region" description="Helical" evidence="6">
    <location>
        <begin position="65"/>
        <end position="82"/>
    </location>
</feature>
<name>A0ABZ3H8T6_9BACT</name>
<keyword evidence="9" id="KW-1185">Reference proteome</keyword>
<feature type="transmembrane region" description="Helical" evidence="6">
    <location>
        <begin position="111"/>
        <end position="130"/>
    </location>
</feature>
<accession>A0ABZ3H8T6</accession>
<proteinExistence type="predicted"/>
<dbReference type="InterPro" id="IPR051791">
    <property type="entry name" value="Pra-immunoreactive"/>
</dbReference>
<evidence type="ECO:0000256" key="6">
    <source>
        <dbReference type="SAM" id="Phobius"/>
    </source>
</evidence>
<keyword evidence="5 6" id="KW-0472">Membrane</keyword>
<dbReference type="PANTHER" id="PTHR36115">
    <property type="entry name" value="PROLINE-RICH ANTIGEN HOMOLOG-RELATED"/>
    <property type="match status" value="1"/>
</dbReference>
<evidence type="ECO:0000256" key="2">
    <source>
        <dbReference type="ARBA" id="ARBA00022475"/>
    </source>
</evidence>
<sequence length="149" mass="17045">MNETIETLLHRHELQLASIPKRALAFLIDELLLSLLFTIMLWGPISQAKDMETFLFVTNAYALEYLGMKVFYQTLFVALYGASLGKMAMRIRVVAIEDGGIPGWLPAFNRAVFRILSEIIFYLGFIWAMFDPNNQAWHDRTARTVVVNA</sequence>
<evidence type="ECO:0000313" key="8">
    <source>
        <dbReference type="EMBL" id="XAU14671.1"/>
    </source>
</evidence>
<dbReference type="PANTHER" id="PTHR36115:SF4">
    <property type="entry name" value="MEMBRANE PROTEIN"/>
    <property type="match status" value="1"/>
</dbReference>
<dbReference type="RefSeq" id="WP_345969768.1">
    <property type="nucleotide sequence ID" value="NZ_CP147920.1"/>
</dbReference>
<feature type="transmembrane region" description="Helical" evidence="6">
    <location>
        <begin position="23"/>
        <end position="45"/>
    </location>
</feature>
<evidence type="ECO:0000256" key="5">
    <source>
        <dbReference type="ARBA" id="ARBA00023136"/>
    </source>
</evidence>
<dbReference type="Proteomes" id="UP001447842">
    <property type="component" value="Chromosome"/>
</dbReference>
<evidence type="ECO:0000256" key="3">
    <source>
        <dbReference type="ARBA" id="ARBA00022692"/>
    </source>
</evidence>
<evidence type="ECO:0000256" key="1">
    <source>
        <dbReference type="ARBA" id="ARBA00004651"/>
    </source>
</evidence>
<dbReference type="EMBL" id="CP147920">
    <property type="protein sequence ID" value="XAU14671.1"/>
    <property type="molecule type" value="Genomic_DNA"/>
</dbReference>
<dbReference type="Pfam" id="PF06271">
    <property type="entry name" value="RDD"/>
    <property type="match status" value="1"/>
</dbReference>
<keyword evidence="4 6" id="KW-1133">Transmembrane helix</keyword>
<reference evidence="8 9" key="1">
    <citation type="submission" date="2024-03" db="EMBL/GenBank/DDBJ databases">
        <title>Sulfurimonas sp. HSL3-1.</title>
        <authorList>
            <person name="Wang S."/>
        </authorList>
    </citation>
    <scope>NUCLEOTIDE SEQUENCE [LARGE SCALE GENOMIC DNA]</scope>
    <source>
        <strain evidence="8 9">HSL3-1</strain>
    </source>
</reference>
<dbReference type="InterPro" id="IPR010432">
    <property type="entry name" value="RDD"/>
</dbReference>